<evidence type="ECO:0000256" key="5">
    <source>
        <dbReference type="ARBA" id="ARBA00022989"/>
    </source>
</evidence>
<feature type="domain" description="Major facilitator superfamily (MFS) profile" evidence="9">
    <location>
        <begin position="75"/>
        <end position="497"/>
    </location>
</feature>
<organism evidence="10 11">
    <name type="scientific">Phomopsis amygdali</name>
    <name type="common">Fusicoccum amygdali</name>
    <dbReference type="NCBI Taxonomy" id="1214568"/>
    <lineage>
        <taxon>Eukaryota</taxon>
        <taxon>Fungi</taxon>
        <taxon>Dikarya</taxon>
        <taxon>Ascomycota</taxon>
        <taxon>Pezizomycotina</taxon>
        <taxon>Sordariomycetes</taxon>
        <taxon>Sordariomycetidae</taxon>
        <taxon>Diaporthales</taxon>
        <taxon>Diaporthaceae</taxon>
        <taxon>Diaporthe</taxon>
    </lineage>
</organism>
<dbReference type="FunFam" id="1.20.1250.20:FF:000082">
    <property type="entry name" value="MFS multidrug transporter, putative"/>
    <property type="match status" value="1"/>
</dbReference>
<feature type="transmembrane region" description="Helical" evidence="8">
    <location>
        <begin position="230"/>
        <end position="250"/>
    </location>
</feature>
<keyword evidence="6 8" id="KW-0472">Membrane</keyword>
<evidence type="ECO:0000256" key="8">
    <source>
        <dbReference type="SAM" id="Phobius"/>
    </source>
</evidence>
<evidence type="ECO:0000256" key="3">
    <source>
        <dbReference type="ARBA" id="ARBA00022475"/>
    </source>
</evidence>
<feature type="transmembrane region" description="Helical" evidence="8">
    <location>
        <begin position="425"/>
        <end position="448"/>
    </location>
</feature>
<dbReference type="InterPro" id="IPR011701">
    <property type="entry name" value="MFS"/>
</dbReference>
<evidence type="ECO:0000256" key="1">
    <source>
        <dbReference type="ARBA" id="ARBA00004651"/>
    </source>
</evidence>
<gene>
    <name evidence="10" type="ORF">N8I77_005110</name>
</gene>
<dbReference type="PROSITE" id="PS50850">
    <property type="entry name" value="MFS"/>
    <property type="match status" value="1"/>
</dbReference>
<keyword evidence="11" id="KW-1185">Reference proteome</keyword>
<dbReference type="AlphaFoldDB" id="A0AAD9W9D2"/>
<dbReference type="InterPro" id="IPR036259">
    <property type="entry name" value="MFS_trans_sf"/>
</dbReference>
<protein>
    <recommendedName>
        <fullName evidence="9">Major facilitator superfamily (MFS) profile domain-containing protein</fullName>
    </recommendedName>
</protein>
<evidence type="ECO:0000256" key="6">
    <source>
        <dbReference type="ARBA" id="ARBA00023136"/>
    </source>
</evidence>
<sequence>MASQVSEQRDSTLDDSGSANAAVSTNASSDIEKVAANTEDANSDGKGANGVELEWDGPNDPRNPLNWPIHKRAMQIICVALMTLLSNLAATMFAPGALQLETDFNFNSDAISSLTVSIYLIGYSLGPSLWAPLSETYGRLPIYIASSTVYCGFMIGCAFSTNLGMFIAFRILTGAAGSCPMALCGGTLADVFEEKDRNKWMGLFVLGPLAGPVIGPIAGGFIAQEVGWRWVFRVILIAYAVLAILCLLFLRETYGPVLTKQRKNTGTSTNVSTTGQSKSLKDVLKPLAIVIRSPMVIFLSLYAAFTFGLQFILFTTFPEVFMGQYAWGVGVSGLAYLGVGFGMFSAVLMHDRLANWIAKSRADKNGSNVPEDRLPLMAYLSWTLPAGMFWYGWSTYYRVHWIVPILGTVLVGMGSVFIMMPQMVYLVQVFGAEAGASALAVNMIVRYIAGAFLPLAGPPMYARLGYGWGNSLLGFLGIAFMPLPWILSVYGQRIRTRGQGQV</sequence>
<evidence type="ECO:0000256" key="2">
    <source>
        <dbReference type="ARBA" id="ARBA00008335"/>
    </source>
</evidence>
<dbReference type="Proteomes" id="UP001265746">
    <property type="component" value="Unassembled WGS sequence"/>
</dbReference>
<feature type="transmembrane region" description="Helical" evidence="8">
    <location>
        <begin position="167"/>
        <end position="188"/>
    </location>
</feature>
<keyword evidence="5 8" id="KW-1133">Transmembrane helix</keyword>
<dbReference type="EMBL" id="JAUJFL010000002">
    <property type="protein sequence ID" value="KAK2611786.1"/>
    <property type="molecule type" value="Genomic_DNA"/>
</dbReference>
<accession>A0AAD9W9D2</accession>
<feature type="transmembrane region" description="Helical" evidence="8">
    <location>
        <begin position="76"/>
        <end position="98"/>
    </location>
</feature>
<dbReference type="GO" id="GO:0022857">
    <property type="term" value="F:transmembrane transporter activity"/>
    <property type="evidence" value="ECO:0007669"/>
    <property type="project" value="InterPro"/>
</dbReference>
<name>A0AAD9W9D2_PHOAM</name>
<evidence type="ECO:0000256" key="4">
    <source>
        <dbReference type="ARBA" id="ARBA00022692"/>
    </source>
</evidence>
<dbReference type="Gene3D" id="1.20.1250.20">
    <property type="entry name" value="MFS general substrate transporter like domains"/>
    <property type="match status" value="1"/>
</dbReference>
<dbReference type="CDD" id="cd17323">
    <property type="entry name" value="MFS_Tpo1_MDR_like"/>
    <property type="match status" value="1"/>
</dbReference>
<feature type="transmembrane region" description="Helical" evidence="8">
    <location>
        <begin position="468"/>
        <end position="487"/>
    </location>
</feature>
<proteinExistence type="inferred from homology"/>
<feature type="transmembrane region" description="Helical" evidence="8">
    <location>
        <begin position="110"/>
        <end position="130"/>
    </location>
</feature>
<feature type="region of interest" description="Disordered" evidence="7">
    <location>
        <begin position="1"/>
        <end position="59"/>
    </location>
</feature>
<feature type="transmembrane region" description="Helical" evidence="8">
    <location>
        <begin position="374"/>
        <end position="393"/>
    </location>
</feature>
<feature type="transmembrane region" description="Helical" evidence="8">
    <location>
        <begin position="325"/>
        <end position="349"/>
    </location>
</feature>
<dbReference type="Pfam" id="PF07690">
    <property type="entry name" value="MFS_1"/>
    <property type="match status" value="1"/>
</dbReference>
<dbReference type="PANTHER" id="PTHR23502">
    <property type="entry name" value="MAJOR FACILITATOR SUPERFAMILY"/>
    <property type="match status" value="1"/>
</dbReference>
<feature type="transmembrane region" description="Helical" evidence="8">
    <location>
        <begin position="142"/>
        <end position="161"/>
    </location>
</feature>
<keyword evidence="4 8" id="KW-0812">Transmembrane</keyword>
<comment type="caution">
    <text evidence="10">The sequence shown here is derived from an EMBL/GenBank/DDBJ whole genome shotgun (WGS) entry which is preliminary data.</text>
</comment>
<evidence type="ECO:0000313" key="11">
    <source>
        <dbReference type="Proteomes" id="UP001265746"/>
    </source>
</evidence>
<feature type="compositionally biased region" description="Low complexity" evidence="7">
    <location>
        <begin position="16"/>
        <end position="29"/>
    </location>
</feature>
<evidence type="ECO:0000313" key="10">
    <source>
        <dbReference type="EMBL" id="KAK2611786.1"/>
    </source>
</evidence>
<dbReference type="PANTHER" id="PTHR23502:SF135">
    <property type="entry name" value="MAJOR FACILITATOR SUPERFAMILY (MFS) PROFILE DOMAIN-CONTAINING PROTEIN-RELATED"/>
    <property type="match status" value="1"/>
</dbReference>
<evidence type="ECO:0000256" key="7">
    <source>
        <dbReference type="SAM" id="MobiDB-lite"/>
    </source>
</evidence>
<comment type="subcellular location">
    <subcellularLocation>
        <location evidence="1">Cell membrane</location>
        <topology evidence="1">Multi-pass membrane protein</topology>
    </subcellularLocation>
</comment>
<dbReference type="InterPro" id="IPR020846">
    <property type="entry name" value="MFS_dom"/>
</dbReference>
<dbReference type="SUPFAM" id="SSF103473">
    <property type="entry name" value="MFS general substrate transporter"/>
    <property type="match status" value="1"/>
</dbReference>
<reference evidence="10" key="1">
    <citation type="submission" date="2023-06" db="EMBL/GenBank/DDBJ databases">
        <authorList>
            <person name="Noh H."/>
        </authorList>
    </citation>
    <scope>NUCLEOTIDE SEQUENCE</scope>
    <source>
        <strain evidence="10">DUCC20226</strain>
    </source>
</reference>
<dbReference type="GO" id="GO:0005886">
    <property type="term" value="C:plasma membrane"/>
    <property type="evidence" value="ECO:0007669"/>
    <property type="project" value="UniProtKB-SubCell"/>
</dbReference>
<feature type="transmembrane region" description="Helical" evidence="8">
    <location>
        <begin position="399"/>
        <end position="418"/>
    </location>
</feature>
<feature type="transmembrane region" description="Helical" evidence="8">
    <location>
        <begin position="200"/>
        <end position="224"/>
    </location>
</feature>
<feature type="transmembrane region" description="Helical" evidence="8">
    <location>
        <begin position="295"/>
        <end position="313"/>
    </location>
</feature>
<evidence type="ECO:0000259" key="9">
    <source>
        <dbReference type="PROSITE" id="PS50850"/>
    </source>
</evidence>
<keyword evidence="3" id="KW-1003">Cell membrane</keyword>
<comment type="similarity">
    <text evidence="2">Belongs to the major facilitator superfamily.</text>
</comment>